<gene>
    <name evidence="3" type="ORF">GPUH_LOCUS2632</name>
</gene>
<evidence type="ECO:0000313" key="3">
    <source>
        <dbReference type="EMBL" id="VDK35556.1"/>
    </source>
</evidence>
<accession>A0A183D1P1</accession>
<name>A0A183D1P1_9BILA</name>
<dbReference type="Pfam" id="PF23099">
    <property type="entry name" value="UTP20_C"/>
    <property type="match status" value="1"/>
</dbReference>
<evidence type="ECO:0000256" key="1">
    <source>
        <dbReference type="SAM" id="MobiDB-lite"/>
    </source>
</evidence>
<dbReference type="InterPro" id="IPR052575">
    <property type="entry name" value="SSU_processome_comp_20"/>
</dbReference>
<sequence length="237" mass="27266">MGWLARCFQSQAVQLSAARFLSLAFSTLDKDYLASRSDPSARDFLLWTVTQFRSHEMSSAFAEQVAKNITYLFDTVVRSDEALRWFCHKLCSMCKFEVVKLPNEATRRINIFKVAAAVILKVEPSHTGIVVDAFLPSLYREMQGKSAQNTEVLEQISKEVAETMKGRIGEEEFTKRISECQKQSAAKFELRKRKQKEELILDPVYATRKKLRRNKAKSGARRRKFGQKKRLRTGKSN</sequence>
<dbReference type="AlphaFoldDB" id="A0A183D1P1"/>
<dbReference type="Proteomes" id="UP000271098">
    <property type="component" value="Unassembled WGS sequence"/>
</dbReference>
<dbReference type="EMBL" id="UYRT01004085">
    <property type="protein sequence ID" value="VDK35556.1"/>
    <property type="molecule type" value="Genomic_DNA"/>
</dbReference>
<organism evidence="5">
    <name type="scientific">Gongylonema pulchrum</name>
    <dbReference type="NCBI Taxonomy" id="637853"/>
    <lineage>
        <taxon>Eukaryota</taxon>
        <taxon>Metazoa</taxon>
        <taxon>Ecdysozoa</taxon>
        <taxon>Nematoda</taxon>
        <taxon>Chromadorea</taxon>
        <taxon>Rhabditida</taxon>
        <taxon>Spirurina</taxon>
        <taxon>Spiruromorpha</taxon>
        <taxon>Spiruroidea</taxon>
        <taxon>Gongylonematidae</taxon>
        <taxon>Gongylonema</taxon>
    </lineage>
</organism>
<keyword evidence="4" id="KW-1185">Reference proteome</keyword>
<dbReference type="PANTHER" id="PTHR17695">
    <property type="entry name" value="SMALL SUBUNIT PROCESSOME COMPONENT 20 HOMOLOG"/>
    <property type="match status" value="1"/>
</dbReference>
<evidence type="ECO:0000259" key="2">
    <source>
        <dbReference type="Pfam" id="PF23099"/>
    </source>
</evidence>
<dbReference type="WBParaSite" id="GPUH_0000263701-mRNA-1">
    <property type="protein sequence ID" value="GPUH_0000263701-mRNA-1"/>
    <property type="gene ID" value="GPUH_0000263701"/>
</dbReference>
<dbReference type="GO" id="GO:0032040">
    <property type="term" value="C:small-subunit processome"/>
    <property type="evidence" value="ECO:0007669"/>
    <property type="project" value="TreeGrafter"/>
</dbReference>
<evidence type="ECO:0000313" key="5">
    <source>
        <dbReference type="WBParaSite" id="GPUH_0000263701-mRNA-1"/>
    </source>
</evidence>
<reference evidence="3 4" key="2">
    <citation type="submission" date="2018-11" db="EMBL/GenBank/DDBJ databases">
        <authorList>
            <consortium name="Pathogen Informatics"/>
        </authorList>
    </citation>
    <scope>NUCLEOTIDE SEQUENCE [LARGE SCALE GENOMIC DNA]</scope>
</reference>
<evidence type="ECO:0000313" key="4">
    <source>
        <dbReference type="Proteomes" id="UP000271098"/>
    </source>
</evidence>
<dbReference type="PANTHER" id="PTHR17695:SF11">
    <property type="entry name" value="SMALL SUBUNIT PROCESSOME COMPONENT 20 HOMOLOG"/>
    <property type="match status" value="1"/>
</dbReference>
<reference evidence="5" key="1">
    <citation type="submission" date="2016-06" db="UniProtKB">
        <authorList>
            <consortium name="WormBaseParasite"/>
        </authorList>
    </citation>
    <scope>IDENTIFICATION</scope>
</reference>
<proteinExistence type="predicted"/>
<feature type="region of interest" description="Disordered" evidence="1">
    <location>
        <begin position="211"/>
        <end position="237"/>
    </location>
</feature>
<dbReference type="OrthoDB" id="360653at2759"/>
<dbReference type="InterPro" id="IPR057525">
    <property type="entry name" value="UTP20_C"/>
</dbReference>
<dbReference type="GO" id="GO:0030686">
    <property type="term" value="C:90S preribosome"/>
    <property type="evidence" value="ECO:0007669"/>
    <property type="project" value="TreeGrafter"/>
</dbReference>
<protein>
    <submittedName>
        <fullName evidence="5">Small subunit processome component 20 homolog</fullName>
    </submittedName>
</protein>
<feature type="domain" description="U3 small nucleolar RNA-associated protein 20 C-terminal" evidence="2">
    <location>
        <begin position="1"/>
        <end position="225"/>
    </location>
</feature>